<sequence>MGRWKTVFGPEMKARSFPSQNTQIRTAAHILHKMTAFKPHRFELIA</sequence>
<accession>A0A238Y9L2</accession>
<name>A0A238Y9L2_9RHOB</name>
<reference evidence="1 2" key="1">
    <citation type="submission" date="2017-06" db="EMBL/GenBank/DDBJ databases">
        <authorList>
            <person name="Kim H.J."/>
            <person name="Triplett B.A."/>
        </authorList>
    </citation>
    <scope>NUCLEOTIDE SEQUENCE [LARGE SCALE GENOMIC DNA]</scope>
    <source>
        <strain evidence="1 2">DSM 29052</strain>
    </source>
</reference>
<dbReference type="Proteomes" id="UP000198417">
    <property type="component" value="Unassembled WGS sequence"/>
</dbReference>
<dbReference type="AlphaFoldDB" id="A0A238Y9L2"/>
<organism evidence="1 2">
    <name type="scientific">Puniceibacterium sediminis</name>
    <dbReference type="NCBI Taxonomy" id="1608407"/>
    <lineage>
        <taxon>Bacteria</taxon>
        <taxon>Pseudomonadati</taxon>
        <taxon>Pseudomonadota</taxon>
        <taxon>Alphaproteobacteria</taxon>
        <taxon>Rhodobacterales</taxon>
        <taxon>Paracoccaceae</taxon>
        <taxon>Puniceibacterium</taxon>
    </lineage>
</organism>
<gene>
    <name evidence="1" type="ORF">SAMN06265370_11540</name>
</gene>
<dbReference type="EMBL" id="FZNN01000015">
    <property type="protein sequence ID" value="SNR67029.1"/>
    <property type="molecule type" value="Genomic_DNA"/>
</dbReference>
<evidence type="ECO:0000313" key="1">
    <source>
        <dbReference type="EMBL" id="SNR67029.1"/>
    </source>
</evidence>
<protein>
    <submittedName>
        <fullName evidence="1">Uncharacterized protein</fullName>
    </submittedName>
</protein>
<proteinExistence type="predicted"/>
<evidence type="ECO:0000313" key="2">
    <source>
        <dbReference type="Proteomes" id="UP000198417"/>
    </source>
</evidence>
<keyword evidence="2" id="KW-1185">Reference proteome</keyword>